<dbReference type="InterPro" id="IPR045632">
    <property type="entry name" value="DUF6314"/>
</dbReference>
<dbReference type="EMBL" id="JASMWN010000004">
    <property type="protein sequence ID" value="MDU9003575.1"/>
    <property type="molecule type" value="Genomic_DNA"/>
</dbReference>
<dbReference type="Pfam" id="PF19834">
    <property type="entry name" value="DUF6314"/>
    <property type="match status" value="1"/>
</dbReference>
<evidence type="ECO:0000259" key="1">
    <source>
        <dbReference type="Pfam" id="PF19834"/>
    </source>
</evidence>
<name>A0ABU3VBM4_9RHOB</name>
<evidence type="ECO:0000313" key="2">
    <source>
        <dbReference type="EMBL" id="MDU9003575.1"/>
    </source>
</evidence>
<gene>
    <name evidence="2" type="ORF">QO231_06880</name>
</gene>
<keyword evidence="3" id="KW-1185">Reference proteome</keyword>
<proteinExistence type="predicted"/>
<feature type="domain" description="DUF6314" evidence="1">
    <location>
        <begin position="15"/>
        <end position="138"/>
    </location>
</feature>
<organism evidence="2 3">
    <name type="scientific">Sedimentitalea todarodis</name>
    <dbReference type="NCBI Taxonomy" id="1631240"/>
    <lineage>
        <taxon>Bacteria</taxon>
        <taxon>Pseudomonadati</taxon>
        <taxon>Pseudomonadota</taxon>
        <taxon>Alphaproteobacteria</taxon>
        <taxon>Rhodobacterales</taxon>
        <taxon>Paracoccaceae</taxon>
        <taxon>Sedimentitalea</taxon>
    </lineage>
</organism>
<dbReference type="Proteomes" id="UP001255416">
    <property type="component" value="Unassembled WGS sequence"/>
</dbReference>
<sequence>MSHKTPVRPRCLQDFEGGWELIRRIEHADGTLARFEGLSIWAPDGDGLCQEESGVLRIGKAAPIVARRRYLWRPILSVHFDDGRFFHDVPSTGGKASHWCAPDQYDVTYDFAPWPEFRVTWQVSGPRKSYRMDSIYRRISA</sequence>
<dbReference type="RefSeq" id="WP_316774591.1">
    <property type="nucleotide sequence ID" value="NZ_JASMWN010000004.1"/>
</dbReference>
<accession>A0ABU3VBM4</accession>
<protein>
    <submittedName>
        <fullName evidence="2">DUF6314 family protein</fullName>
    </submittedName>
</protein>
<evidence type="ECO:0000313" key="3">
    <source>
        <dbReference type="Proteomes" id="UP001255416"/>
    </source>
</evidence>
<reference evidence="3" key="1">
    <citation type="submission" date="2023-05" db="EMBL/GenBank/DDBJ databases">
        <title>Sedimentitalea sp. nov. JM2-8.</title>
        <authorList>
            <person name="Huang J."/>
        </authorList>
    </citation>
    <scope>NUCLEOTIDE SEQUENCE [LARGE SCALE GENOMIC DNA]</scope>
    <source>
        <strain evidence="3">KHS03</strain>
    </source>
</reference>
<comment type="caution">
    <text evidence="2">The sequence shown here is derived from an EMBL/GenBank/DDBJ whole genome shotgun (WGS) entry which is preliminary data.</text>
</comment>